<name>A0A8G1W2Z5_9EURO</name>
<evidence type="ECO:0000313" key="1">
    <source>
        <dbReference type="EMBL" id="RAK82590.1"/>
    </source>
</evidence>
<sequence>MRPFLCQCVSQCLPSLRHVVMKIGIMIDPPAKASLQEERGFTYLSRDTSPEGRALLHIEGWTAGPCESEHGAGHRPRAHSPSCHDNGVTDITLISILDQSSFNLLKRYGCMRMQCWRQPGRVEMKIKYENKPCGSLGRSSRQTRLTIELKAPRRKLSRETDRVGSLYI</sequence>
<dbReference type="Proteomes" id="UP000249789">
    <property type="component" value="Unassembled WGS sequence"/>
</dbReference>
<dbReference type="RefSeq" id="XP_040806600.1">
    <property type="nucleotide sequence ID" value="XM_040939858.1"/>
</dbReference>
<reference evidence="1 2" key="1">
    <citation type="submission" date="2018-02" db="EMBL/GenBank/DDBJ databases">
        <title>The genomes of Aspergillus section Nigri reveals drivers in fungal speciation.</title>
        <authorList>
            <consortium name="DOE Joint Genome Institute"/>
            <person name="Vesth T.C."/>
            <person name="Nybo J."/>
            <person name="Theobald S."/>
            <person name="Brandl J."/>
            <person name="Frisvad J.C."/>
            <person name="Nielsen K.F."/>
            <person name="Lyhne E.K."/>
            <person name="Kogle M.E."/>
            <person name="Kuo A."/>
            <person name="Riley R."/>
            <person name="Clum A."/>
            <person name="Nolan M."/>
            <person name="Lipzen A."/>
            <person name="Salamov A."/>
            <person name="Henrissat B."/>
            <person name="Wiebenga A."/>
            <person name="De vries R.P."/>
            <person name="Grigoriev I.V."/>
            <person name="Mortensen U.H."/>
            <person name="Andersen M.R."/>
            <person name="Baker S.E."/>
        </authorList>
    </citation>
    <scope>NUCLEOTIDE SEQUENCE [LARGE SCALE GENOMIC DNA]</scope>
    <source>
        <strain evidence="1 2">CBS 313.89</strain>
    </source>
</reference>
<dbReference type="EMBL" id="KZ824621">
    <property type="protein sequence ID" value="RAK82590.1"/>
    <property type="molecule type" value="Genomic_DNA"/>
</dbReference>
<evidence type="ECO:0000313" key="2">
    <source>
        <dbReference type="Proteomes" id="UP000249789"/>
    </source>
</evidence>
<dbReference type="AlphaFoldDB" id="A0A8G1W2Z5"/>
<proteinExistence type="predicted"/>
<accession>A0A8G1W2Z5</accession>
<keyword evidence="2" id="KW-1185">Reference proteome</keyword>
<dbReference type="VEuPathDB" id="FungiDB:BO72DRAFT_2320"/>
<organism evidence="1 2">
    <name type="scientific">Aspergillus fijiensis CBS 313.89</name>
    <dbReference type="NCBI Taxonomy" id="1448319"/>
    <lineage>
        <taxon>Eukaryota</taxon>
        <taxon>Fungi</taxon>
        <taxon>Dikarya</taxon>
        <taxon>Ascomycota</taxon>
        <taxon>Pezizomycotina</taxon>
        <taxon>Eurotiomycetes</taxon>
        <taxon>Eurotiomycetidae</taxon>
        <taxon>Eurotiales</taxon>
        <taxon>Aspergillaceae</taxon>
        <taxon>Aspergillus</taxon>
    </lineage>
</organism>
<protein>
    <submittedName>
        <fullName evidence="1">Uncharacterized protein</fullName>
    </submittedName>
</protein>
<gene>
    <name evidence="1" type="ORF">BO72DRAFT_2320</name>
</gene>
<dbReference type="GeneID" id="63857191"/>